<feature type="transmembrane region" description="Helical" evidence="1">
    <location>
        <begin position="222"/>
        <end position="250"/>
    </location>
</feature>
<keyword evidence="1" id="KW-0812">Transmembrane</keyword>
<feature type="transmembrane region" description="Helical" evidence="1">
    <location>
        <begin position="170"/>
        <end position="196"/>
    </location>
</feature>
<protein>
    <submittedName>
        <fullName evidence="2">Cytochrome C oxidase subunit I</fullName>
    </submittedName>
</protein>
<evidence type="ECO:0000313" key="3">
    <source>
        <dbReference type="Proteomes" id="UP000070107"/>
    </source>
</evidence>
<sequence length="278" mass="30326">MAQFHVIAGASDTPVYPAIRRIGVADVIAALRQGFDDFWDKPSHYVFLCLIYPIAGLFIARWTSGANMLPLLYPLMSGFALLGPFAAIGLYEISRRRELGLDTSWRHAFDVVHSPAIPSILAVGILLFALFIAWILTAQTFYQNLFGPAAPQSIGGFFNQVFTTNEGMRLIVWGNLIGFVFALVVLCISVITFPLLLDRDVGAFPAIVTSIRSVLINPVAMALWGLIVAGLLAVGFVTLFAGLAVVIPVLGHATWHLYRRIVPPEPSMQTGEARRAMA</sequence>
<dbReference type="RefSeq" id="WP_068880485.1">
    <property type="nucleotide sequence ID" value="NZ_LNTU01000001.1"/>
</dbReference>
<evidence type="ECO:0000256" key="1">
    <source>
        <dbReference type="SAM" id="Phobius"/>
    </source>
</evidence>
<organism evidence="2 3">
    <name type="scientific">Paramesorhizobium deserti</name>
    <dbReference type="NCBI Taxonomy" id="1494590"/>
    <lineage>
        <taxon>Bacteria</taxon>
        <taxon>Pseudomonadati</taxon>
        <taxon>Pseudomonadota</taxon>
        <taxon>Alphaproteobacteria</taxon>
        <taxon>Hyphomicrobiales</taxon>
        <taxon>Phyllobacteriaceae</taxon>
        <taxon>Paramesorhizobium</taxon>
    </lineage>
</organism>
<keyword evidence="1" id="KW-1133">Transmembrane helix</keyword>
<keyword evidence="3" id="KW-1185">Reference proteome</keyword>
<dbReference type="STRING" id="1494590.ATN84_05350"/>
<dbReference type="OrthoDB" id="9809543at2"/>
<accession>A0A135I138</accession>
<comment type="caution">
    <text evidence="2">The sequence shown here is derived from an EMBL/GenBank/DDBJ whole genome shotgun (WGS) entry which is preliminary data.</text>
</comment>
<feature type="transmembrane region" description="Helical" evidence="1">
    <location>
        <begin position="71"/>
        <end position="91"/>
    </location>
</feature>
<proteinExistence type="predicted"/>
<keyword evidence="1" id="KW-0472">Membrane</keyword>
<gene>
    <name evidence="2" type="ORF">ATN84_05350</name>
</gene>
<feature type="transmembrane region" description="Helical" evidence="1">
    <location>
        <begin position="111"/>
        <end position="136"/>
    </location>
</feature>
<feature type="transmembrane region" description="Helical" evidence="1">
    <location>
        <begin position="45"/>
        <end position="64"/>
    </location>
</feature>
<dbReference type="Proteomes" id="UP000070107">
    <property type="component" value="Unassembled WGS sequence"/>
</dbReference>
<evidence type="ECO:0000313" key="2">
    <source>
        <dbReference type="EMBL" id="KXF79157.1"/>
    </source>
</evidence>
<name>A0A135I138_9HYPH</name>
<dbReference type="Pfam" id="PF09955">
    <property type="entry name" value="DUF2189"/>
    <property type="match status" value="1"/>
</dbReference>
<reference evidence="2 3" key="1">
    <citation type="submission" date="2015-11" db="EMBL/GenBank/DDBJ databases">
        <title>Draft genome sequence of Paramesorhizobium deserti A-3-E, a strain highly resistant to diverse beta-lactam antibiotics.</title>
        <authorList>
            <person name="Lv R."/>
            <person name="Yang X."/>
            <person name="Fang N."/>
            <person name="Guo J."/>
            <person name="Luo X."/>
            <person name="Peng F."/>
            <person name="Yang R."/>
            <person name="Cui Y."/>
            <person name="Fang C."/>
            <person name="Song Y."/>
        </authorList>
    </citation>
    <scope>NUCLEOTIDE SEQUENCE [LARGE SCALE GENOMIC DNA]</scope>
    <source>
        <strain evidence="2 3">A-3-E</strain>
    </source>
</reference>
<dbReference type="EMBL" id="LNTU01000001">
    <property type="protein sequence ID" value="KXF79157.1"/>
    <property type="molecule type" value="Genomic_DNA"/>
</dbReference>
<dbReference type="InterPro" id="IPR018692">
    <property type="entry name" value="DUF2189"/>
</dbReference>
<dbReference type="AlphaFoldDB" id="A0A135I138"/>